<dbReference type="Proteomes" id="UP001501251">
    <property type="component" value="Unassembled WGS sequence"/>
</dbReference>
<gene>
    <name evidence="1" type="ORF">GCM10022252_19760</name>
</gene>
<dbReference type="EMBL" id="BAABAQ010000003">
    <property type="protein sequence ID" value="GAA4186990.1"/>
    <property type="molecule type" value="Genomic_DNA"/>
</dbReference>
<keyword evidence="2" id="KW-1185">Reference proteome</keyword>
<name>A0ABP8ANX8_9ACTN</name>
<proteinExistence type="predicted"/>
<sequence>MAGTYRFNIDQGTTVRRPLRWLRDGVPVDLTGATARMEIRAKAGGALIHRLDTTNGGITLGGTSGTILLSIAPEVSSTWTILKAVYDLEVVEASGAITRLIQGPVSVSPEVTTGE</sequence>
<reference evidence="2" key="1">
    <citation type="journal article" date="2019" name="Int. J. Syst. Evol. Microbiol.">
        <title>The Global Catalogue of Microorganisms (GCM) 10K type strain sequencing project: providing services to taxonomists for standard genome sequencing and annotation.</title>
        <authorList>
            <consortium name="The Broad Institute Genomics Platform"/>
            <consortium name="The Broad Institute Genome Sequencing Center for Infectious Disease"/>
            <person name="Wu L."/>
            <person name="Ma J."/>
        </authorList>
    </citation>
    <scope>NUCLEOTIDE SEQUENCE [LARGE SCALE GENOMIC DNA]</scope>
    <source>
        <strain evidence="2">JCM 17388</strain>
    </source>
</reference>
<evidence type="ECO:0000313" key="1">
    <source>
        <dbReference type="EMBL" id="GAA4186990.1"/>
    </source>
</evidence>
<organism evidence="1 2">
    <name type="scientific">Streptosporangium oxazolinicum</name>
    <dbReference type="NCBI Taxonomy" id="909287"/>
    <lineage>
        <taxon>Bacteria</taxon>
        <taxon>Bacillati</taxon>
        <taxon>Actinomycetota</taxon>
        <taxon>Actinomycetes</taxon>
        <taxon>Streptosporangiales</taxon>
        <taxon>Streptosporangiaceae</taxon>
        <taxon>Streptosporangium</taxon>
    </lineage>
</organism>
<evidence type="ECO:0000313" key="2">
    <source>
        <dbReference type="Proteomes" id="UP001501251"/>
    </source>
</evidence>
<protein>
    <submittedName>
        <fullName evidence="1">Uncharacterized protein</fullName>
    </submittedName>
</protein>
<comment type="caution">
    <text evidence="1">The sequence shown here is derived from an EMBL/GenBank/DDBJ whole genome shotgun (WGS) entry which is preliminary data.</text>
</comment>
<accession>A0ABP8ANX8</accession>